<proteinExistence type="predicted"/>
<dbReference type="EMBL" id="BASD01000008">
    <property type="protein sequence ID" value="GAD18604.1"/>
    <property type="molecule type" value="Genomic_DNA"/>
</dbReference>
<evidence type="ECO:0000313" key="3">
    <source>
        <dbReference type="Proteomes" id="UP000018143"/>
    </source>
</evidence>
<keyword evidence="1" id="KW-1133">Transmembrane helix</keyword>
<dbReference type="RefSeq" id="WP_023947334.1">
    <property type="nucleotide sequence ID" value="NZ_BASD01000008.1"/>
</dbReference>
<name>T1CPB4_9HELI</name>
<feature type="transmembrane region" description="Helical" evidence="1">
    <location>
        <begin position="6"/>
        <end position="27"/>
    </location>
</feature>
<reference evidence="2 3" key="1">
    <citation type="journal article" date="2013" name="Genome Announc.">
        <title>Draft Genome Sequence of Helicobacter fennelliae Strain MRY12-0050, Isolated from a Bacteremia Patient.</title>
        <authorList>
            <person name="Rimbara E."/>
            <person name="Matsui M."/>
            <person name="Mori S."/>
            <person name="Suzuki S."/>
            <person name="Suzuki M."/>
            <person name="Kim H."/>
            <person name="Sekizuka T."/>
            <person name="Kuroda M."/>
            <person name="Shibayama K."/>
        </authorList>
    </citation>
    <scope>NUCLEOTIDE SEQUENCE [LARGE SCALE GENOMIC DNA]</scope>
    <source>
        <strain evidence="2 3">MRY12-0050</strain>
    </source>
</reference>
<accession>T1CPB4</accession>
<gene>
    <name evidence="2" type="ORF">HFN_2016</name>
</gene>
<keyword evidence="1" id="KW-0812">Transmembrane</keyword>
<keyword evidence="1" id="KW-0472">Membrane</keyword>
<evidence type="ECO:0008006" key="4">
    <source>
        <dbReference type="Google" id="ProtNLM"/>
    </source>
</evidence>
<sequence>MRISAILGIFGILAIMFLLSGCSFKYFDPQWYKFLSSKQEAKRYIYDKKLYEAFVLNIHDNEEYLTTDKLMPNGYKLLLDGEVEILGKRLKKIMRKFYYIDSHNKECLISKLIAFEYISYGLWLQGDEGRGFWIETKEILDILPQENIYVYGERK</sequence>
<dbReference type="STRING" id="1325130.HFN_2016"/>
<keyword evidence="3" id="KW-1185">Reference proteome</keyword>
<dbReference type="PROSITE" id="PS51257">
    <property type="entry name" value="PROKAR_LIPOPROTEIN"/>
    <property type="match status" value="1"/>
</dbReference>
<organism evidence="2 3">
    <name type="scientific">Helicobacter fennelliae MRY12-0050</name>
    <dbReference type="NCBI Taxonomy" id="1325130"/>
    <lineage>
        <taxon>Bacteria</taxon>
        <taxon>Pseudomonadati</taxon>
        <taxon>Campylobacterota</taxon>
        <taxon>Epsilonproteobacteria</taxon>
        <taxon>Campylobacterales</taxon>
        <taxon>Helicobacteraceae</taxon>
        <taxon>Helicobacter</taxon>
    </lineage>
</organism>
<evidence type="ECO:0000256" key="1">
    <source>
        <dbReference type="SAM" id="Phobius"/>
    </source>
</evidence>
<dbReference type="AlphaFoldDB" id="T1CPB4"/>
<comment type="caution">
    <text evidence="2">The sequence shown here is derived from an EMBL/GenBank/DDBJ whole genome shotgun (WGS) entry which is preliminary data.</text>
</comment>
<protein>
    <recommendedName>
        <fullName evidence="4">Lipoprotein</fullName>
    </recommendedName>
</protein>
<evidence type="ECO:0000313" key="2">
    <source>
        <dbReference type="EMBL" id="GAD18604.1"/>
    </source>
</evidence>
<dbReference type="Proteomes" id="UP000018143">
    <property type="component" value="Unassembled WGS sequence"/>
</dbReference>